<dbReference type="EMBL" id="MLBY01000004">
    <property type="protein sequence ID" value="MEE7456832.1"/>
    <property type="molecule type" value="Genomic_DNA"/>
</dbReference>
<reference evidence="1 2" key="1">
    <citation type="journal article" date="2012" name="Genet. Mol. Biol.">
        <title>Analysis of 16S rRNA and mxaF genes revealing insights into Methylobacterium niche-specific plant association.</title>
        <authorList>
            <person name="Dourado M.N."/>
            <person name="Andreote F.D."/>
            <person name="Dini-Andreote F."/>
            <person name="Conti R."/>
            <person name="Araujo J.M."/>
            <person name="Araujo W.L."/>
        </authorList>
    </citation>
    <scope>NUCLEOTIDE SEQUENCE [LARGE SCALE GENOMIC DNA]</scope>
    <source>
        <strain evidence="1 2">SR1.6/4</strain>
    </source>
</reference>
<evidence type="ECO:0000313" key="2">
    <source>
        <dbReference type="Proteomes" id="UP001349262"/>
    </source>
</evidence>
<sequence>MEIVLQYVSAETWPRPKGWTAVGLIGRQALAYDPERRPFLLGEGEPQPLDPVEVNVALVDAVDRAGTRLWPGGWSHALPLAFGINRRTLARDRIERNGVHPQVLATLGSAASGPDAEGMGYVMSALARYADEHGEGDKRVSLDDAERAAANALDMLRQVRRSPTFKHREGLE</sequence>
<protein>
    <submittedName>
        <fullName evidence="1">Uncharacterized protein</fullName>
    </submittedName>
</protein>
<gene>
    <name evidence="1" type="ORF">MRSR164_08575</name>
</gene>
<proteinExistence type="predicted"/>
<dbReference type="Proteomes" id="UP001349262">
    <property type="component" value="Unassembled WGS sequence"/>
</dbReference>
<organism evidence="1 2">
    <name type="scientific">Methylobacterium radiotolerans</name>
    <dbReference type="NCBI Taxonomy" id="31998"/>
    <lineage>
        <taxon>Bacteria</taxon>
        <taxon>Pseudomonadati</taxon>
        <taxon>Pseudomonadota</taxon>
        <taxon>Alphaproteobacteria</taxon>
        <taxon>Hyphomicrobiales</taxon>
        <taxon>Methylobacteriaceae</taxon>
        <taxon>Methylobacterium</taxon>
    </lineage>
</organism>
<accession>A0ABU7T8D3</accession>
<keyword evidence="2" id="KW-1185">Reference proteome</keyword>
<evidence type="ECO:0000313" key="1">
    <source>
        <dbReference type="EMBL" id="MEE7456832.1"/>
    </source>
</evidence>
<comment type="caution">
    <text evidence="1">The sequence shown here is derived from an EMBL/GenBank/DDBJ whole genome shotgun (WGS) entry which is preliminary data.</text>
</comment>
<name>A0ABU7T8D3_9HYPH</name>